<comment type="similarity">
    <text evidence="2">Belongs to the Rab GDI family.</text>
</comment>
<dbReference type="GO" id="GO:0016192">
    <property type="term" value="P:vesicle-mediated transport"/>
    <property type="evidence" value="ECO:0007669"/>
    <property type="project" value="TreeGrafter"/>
</dbReference>
<evidence type="ECO:0000256" key="2">
    <source>
        <dbReference type="ARBA" id="ARBA00005593"/>
    </source>
</evidence>
<dbReference type="PANTHER" id="PTHR11787:SF4">
    <property type="entry name" value="CHM, RAB ESCORT PROTEIN 1"/>
    <property type="match status" value="1"/>
</dbReference>
<sequence>KNNIMTENFPEQADVVVLGTGLCESMVAAALSRIGKKVINIDRNSYYSSQWTTFSFNALQQWASFHQTNHSNHKIIEGSMRIPLFEENVISNVFIHSCIPEKNAEYFETKFEEKTDQKENNINESVEEMVNVFPEVYIETKLDKFNNPVHNHNPNTSFKNSDNPTMNSYHSANQMHLDTKILSNLDDVIPTDFENKILDKSDNSNPLNLDNTVSNKSDNTNPIKLDNPILINSDISPMNVKFVNNKKSEKSISCQAKVLKGDGITLEDFQMLSHKFNLDICFKLLYSNGPLVNTIIKANISHYIDFTVVNRIVMFMDGAVVEVPCNRSDVFTSPILGVIEKRHLMKFLTYCFECVLEESELSEELSLPFVEFLKTKQLSESLQKFIIYSIAMVKPEIKALHAIKEIKYFLMSLGKYGKSPFIWPLYGIGELPQAFSRMSAVFGGVYCLNKNAEEICIDFESNKCTGLVIDNKIIKCEHIVMEKSYLPSYFKSSPKAESISRAILITNKSLLSSVEECLTFMTIPPVDGKINLVRVLELGPSSSACPAGLFILYLVCNQDQTAKEDLEVYTKLLTEGCTSCLANVSNDGKPRLLWSLYFNQNSDCFYENLPENLFVGSMPGSSLGFQAAVKEAEMIFKSIAPNENFMIPVPNPEDILWTDYDDATSKEDEIVNTEA</sequence>
<dbReference type="GO" id="GO:0007264">
    <property type="term" value="P:small GTPase-mediated signal transduction"/>
    <property type="evidence" value="ECO:0007669"/>
    <property type="project" value="InterPro"/>
</dbReference>
<dbReference type="GO" id="GO:0005092">
    <property type="term" value="F:GDP-dissociation inhibitor activity"/>
    <property type="evidence" value="ECO:0007669"/>
    <property type="project" value="InterPro"/>
</dbReference>
<dbReference type="FunFam" id="1.10.405.10:FF:000003">
    <property type="entry name" value="Rab proteins geranylgeranyltransferase component A"/>
    <property type="match status" value="1"/>
</dbReference>
<evidence type="ECO:0000313" key="5">
    <source>
        <dbReference type="EMBL" id="CDG71207.1"/>
    </source>
</evidence>
<dbReference type="OrthoDB" id="1923006at2759"/>
<keyword evidence="5" id="KW-0808">Transferase</keyword>
<dbReference type="Pfam" id="PF00996">
    <property type="entry name" value="GDI"/>
    <property type="match status" value="2"/>
</dbReference>
<dbReference type="SUPFAM" id="SSF51905">
    <property type="entry name" value="FAD/NAD(P)-binding domain"/>
    <property type="match status" value="2"/>
</dbReference>
<dbReference type="SUPFAM" id="SSF54373">
    <property type="entry name" value="FAD-linked reductases, C-terminal domain"/>
    <property type="match status" value="1"/>
</dbReference>
<organism evidence="5">
    <name type="scientific">Hydra vulgaris</name>
    <name type="common">Hydra</name>
    <name type="synonym">Hydra attenuata</name>
    <dbReference type="NCBI Taxonomy" id="6087"/>
    <lineage>
        <taxon>Eukaryota</taxon>
        <taxon>Metazoa</taxon>
        <taxon>Cnidaria</taxon>
        <taxon>Hydrozoa</taxon>
        <taxon>Hydroidolina</taxon>
        <taxon>Anthoathecata</taxon>
        <taxon>Aplanulata</taxon>
        <taxon>Hydridae</taxon>
        <taxon>Hydra</taxon>
    </lineage>
</organism>
<dbReference type="GO" id="GO:0005096">
    <property type="term" value="F:GTPase activator activity"/>
    <property type="evidence" value="ECO:0007669"/>
    <property type="project" value="UniProtKB-KW"/>
</dbReference>
<dbReference type="EMBL" id="HAAD01004975">
    <property type="protein sequence ID" value="CDG71207.1"/>
    <property type="molecule type" value="mRNA"/>
</dbReference>
<dbReference type="PRINTS" id="PR00891">
    <property type="entry name" value="RABGDIREP"/>
</dbReference>
<dbReference type="Gene3D" id="3.30.519.10">
    <property type="entry name" value="Guanine Nucleotide Dissociation Inhibitor, domain 2"/>
    <property type="match status" value="1"/>
</dbReference>
<dbReference type="GO" id="GO:0005634">
    <property type="term" value="C:nucleus"/>
    <property type="evidence" value="ECO:0007669"/>
    <property type="project" value="TreeGrafter"/>
</dbReference>
<evidence type="ECO:0000256" key="1">
    <source>
        <dbReference type="ARBA" id="ARBA00004496"/>
    </source>
</evidence>
<feature type="non-terminal residue" evidence="5">
    <location>
        <position position="1"/>
    </location>
</feature>
<dbReference type="GO" id="GO:0005968">
    <property type="term" value="C:Rab-protein geranylgeranyltransferase complex"/>
    <property type="evidence" value="ECO:0007669"/>
    <property type="project" value="InterPro"/>
</dbReference>
<proteinExistence type="evidence at transcript level"/>
<accession>T2MH02</accession>
<dbReference type="InterPro" id="IPR001738">
    <property type="entry name" value="Rab_escort"/>
</dbReference>
<protein>
    <submittedName>
        <fullName evidence="5">Rab proteins geranylgeranyltransferase component A 1</fullName>
    </submittedName>
</protein>
<gene>
    <name evidence="5" type="primary">CHM</name>
</gene>
<keyword evidence="3" id="KW-0343">GTPase activation</keyword>
<dbReference type="PANTHER" id="PTHR11787">
    <property type="entry name" value="RAB GDP-DISSOCIATION INHIBITOR"/>
    <property type="match status" value="1"/>
</dbReference>
<reference evidence="5" key="1">
    <citation type="journal article" date="2013" name="Genome Biol. Evol.">
        <title>Punctuated emergences of genetic and phenotypic innovations in eumetazoan, bilaterian, euteleostome, and hominidae ancestors.</title>
        <authorList>
            <person name="Wenger Y."/>
            <person name="Galliot B."/>
        </authorList>
    </citation>
    <scope>NUCLEOTIDE SEQUENCE</scope>
    <source>
        <tissue evidence="5">Whole animals</tissue>
    </source>
</reference>
<dbReference type="GO" id="GO:0006886">
    <property type="term" value="P:intracellular protein transport"/>
    <property type="evidence" value="ECO:0007669"/>
    <property type="project" value="InterPro"/>
</dbReference>
<dbReference type="GO" id="GO:0005829">
    <property type="term" value="C:cytosol"/>
    <property type="evidence" value="ECO:0007669"/>
    <property type="project" value="TreeGrafter"/>
</dbReference>
<dbReference type="PRINTS" id="PR00893">
    <property type="entry name" value="RABESCORT"/>
</dbReference>
<keyword evidence="4" id="KW-0963">Cytoplasm</keyword>
<dbReference type="Gene3D" id="1.10.405.10">
    <property type="entry name" value="Guanine Nucleotide Dissociation Inhibitor, domain 1"/>
    <property type="match status" value="1"/>
</dbReference>
<dbReference type="AlphaFoldDB" id="T2MH02"/>
<dbReference type="PIRSF" id="PIRSF016550">
    <property type="entry name" value="Rab_ger_ger_transf_A_euk"/>
    <property type="match status" value="1"/>
</dbReference>
<evidence type="ECO:0000256" key="4">
    <source>
        <dbReference type="ARBA" id="ARBA00022490"/>
    </source>
</evidence>
<name>T2MH02_HYDVU</name>
<dbReference type="Gene3D" id="3.50.50.60">
    <property type="entry name" value="FAD/NAD(P)-binding domain"/>
    <property type="match status" value="2"/>
</dbReference>
<comment type="subcellular location">
    <subcellularLocation>
        <location evidence="1">Cytoplasm</location>
    </subcellularLocation>
</comment>
<dbReference type="InterPro" id="IPR018203">
    <property type="entry name" value="GDP_dissociation_inhibitor"/>
</dbReference>
<dbReference type="InterPro" id="IPR036188">
    <property type="entry name" value="FAD/NAD-bd_sf"/>
</dbReference>
<dbReference type="GO" id="GO:0016740">
    <property type="term" value="F:transferase activity"/>
    <property type="evidence" value="ECO:0007669"/>
    <property type="project" value="UniProtKB-KW"/>
</dbReference>
<evidence type="ECO:0000256" key="3">
    <source>
        <dbReference type="ARBA" id="ARBA00022468"/>
    </source>
</evidence>